<name>A0ABR7UE90_9BRAD</name>
<evidence type="ECO:0000256" key="6">
    <source>
        <dbReference type="ARBA" id="ARBA00022841"/>
    </source>
</evidence>
<evidence type="ECO:0000259" key="7">
    <source>
        <dbReference type="Pfam" id="PF16822"/>
    </source>
</evidence>
<feature type="domain" description="AlgX/AlgJ SGNH hydrolase-like" evidence="7">
    <location>
        <begin position="9"/>
        <end position="268"/>
    </location>
</feature>
<gene>
    <name evidence="8" type="ORF">HA482_29845</name>
</gene>
<keyword evidence="6" id="KW-0016">Alginate biosynthesis</keyword>
<dbReference type="InterPro" id="IPR031811">
    <property type="entry name" value="ALGX/ALGJ_SGNH-like"/>
</dbReference>
<keyword evidence="5" id="KW-0574">Periplasm</keyword>
<accession>A0ABR7UE90</accession>
<comment type="caution">
    <text evidence="8">The sequence shown here is derived from an EMBL/GenBank/DDBJ whole genome shotgun (WGS) entry which is preliminary data.</text>
</comment>
<keyword evidence="3" id="KW-0808">Transferase</keyword>
<keyword evidence="9" id="KW-1185">Reference proteome</keyword>
<sequence>MPTRANDAVLEGKSNWLFAGWESLSAAKPEGERQSIKLIAETASQLAAKNIRLVVVVVPLKPRYYESLLPDGSAMSDLVRRRYDRLVTELRTAGVSSPDVRDAFKSVIADKKEVFYRTDFHWTTFAAEATADLVAGMVTAEGPLPGKRGSGAQLGEWINDRHLGDLAANFLAPERKRAIGPEAYVIRTAVKSAAGLLDADPSPVAVVGNSFVQPYFGFPQRLSNRIDRPVALKWNPGDVGPWATLLQYLQSAEFAGNPIKCLVWQFNEAQIQNGPDAVGEWAASSISSADAWRSRMTEAIKNR</sequence>
<evidence type="ECO:0000256" key="3">
    <source>
        <dbReference type="ARBA" id="ARBA00022679"/>
    </source>
</evidence>
<proteinExistence type="predicted"/>
<reference evidence="8 9" key="1">
    <citation type="journal article" date="2020" name="Arch. Microbiol.">
        <title>Bradyrhizobium campsiandrae sp. nov., a nitrogen-fixing bacterial strain isolated from a native leguminous tree from the Amazon adapted to flooded conditions.</title>
        <authorList>
            <person name="Cabral Michel D."/>
            <person name="Martins da Costa E."/>
            <person name="Azarias Guimaraes A."/>
            <person name="Soares de Carvalho T."/>
            <person name="Santos de Castro Caputo P."/>
            <person name="Willems A."/>
            <person name="de Souza Moreira F.M."/>
        </authorList>
    </citation>
    <scope>NUCLEOTIDE SEQUENCE [LARGE SCALE GENOMIC DNA]</scope>
    <source>
        <strain evidence="9">INPA 384B</strain>
    </source>
</reference>
<dbReference type="RefSeq" id="WP_188099897.1">
    <property type="nucleotide sequence ID" value="NZ_JAANIH010000015.1"/>
</dbReference>
<evidence type="ECO:0000256" key="1">
    <source>
        <dbReference type="ARBA" id="ARBA00004418"/>
    </source>
</evidence>
<comment type="subcellular location">
    <subcellularLocation>
        <location evidence="1">Periplasm</location>
    </subcellularLocation>
</comment>
<evidence type="ECO:0000256" key="4">
    <source>
        <dbReference type="ARBA" id="ARBA00022729"/>
    </source>
</evidence>
<evidence type="ECO:0000313" key="8">
    <source>
        <dbReference type="EMBL" id="MBC9982415.1"/>
    </source>
</evidence>
<dbReference type="Pfam" id="PF16822">
    <property type="entry name" value="ALGX"/>
    <property type="match status" value="1"/>
</dbReference>
<protein>
    <submittedName>
        <fullName evidence="8">Twin-arginine translocation pathway signal</fullName>
    </submittedName>
</protein>
<evidence type="ECO:0000256" key="5">
    <source>
        <dbReference type="ARBA" id="ARBA00022764"/>
    </source>
</evidence>
<dbReference type="Proteomes" id="UP000639516">
    <property type="component" value="Unassembled WGS sequence"/>
</dbReference>
<evidence type="ECO:0000256" key="2">
    <source>
        <dbReference type="ARBA" id="ARBA00005182"/>
    </source>
</evidence>
<dbReference type="EMBL" id="JAATTO010000050">
    <property type="protein sequence ID" value="MBC9982415.1"/>
    <property type="molecule type" value="Genomic_DNA"/>
</dbReference>
<comment type="pathway">
    <text evidence="2">Glycan biosynthesis; alginate biosynthesis.</text>
</comment>
<organism evidence="8 9">
    <name type="scientific">Bradyrhizobium campsiandrae</name>
    <dbReference type="NCBI Taxonomy" id="1729892"/>
    <lineage>
        <taxon>Bacteria</taxon>
        <taxon>Pseudomonadati</taxon>
        <taxon>Pseudomonadota</taxon>
        <taxon>Alphaproteobacteria</taxon>
        <taxon>Hyphomicrobiales</taxon>
        <taxon>Nitrobacteraceae</taxon>
        <taxon>Bradyrhizobium</taxon>
    </lineage>
</organism>
<keyword evidence="4" id="KW-0732">Signal</keyword>
<evidence type="ECO:0000313" key="9">
    <source>
        <dbReference type="Proteomes" id="UP000639516"/>
    </source>
</evidence>